<organism evidence="9 10">
    <name type="scientific">Opisthorchis viverrini</name>
    <name type="common">Southeast Asian liver fluke</name>
    <dbReference type="NCBI Taxonomy" id="6198"/>
    <lineage>
        <taxon>Eukaryota</taxon>
        <taxon>Metazoa</taxon>
        <taxon>Spiralia</taxon>
        <taxon>Lophotrochozoa</taxon>
        <taxon>Platyhelminthes</taxon>
        <taxon>Trematoda</taxon>
        <taxon>Digenea</taxon>
        <taxon>Opisthorchiida</taxon>
        <taxon>Opisthorchiata</taxon>
        <taxon>Opisthorchiidae</taxon>
        <taxon>Opisthorchis</taxon>
    </lineage>
</organism>
<dbReference type="PIRSF" id="PIRSF038038">
    <property type="entry name" value="SMN_Gemin2"/>
    <property type="match status" value="1"/>
</dbReference>
<evidence type="ECO:0000256" key="1">
    <source>
        <dbReference type="ARBA" id="ARBA00004496"/>
    </source>
</evidence>
<dbReference type="InterPro" id="IPR017364">
    <property type="entry name" value="GEMIN2"/>
</dbReference>
<evidence type="ECO:0000256" key="4">
    <source>
        <dbReference type="ARBA" id="ARBA00023187"/>
    </source>
</evidence>
<comment type="subunit">
    <text evidence="7">Part of the core SMN complex.</text>
</comment>
<keyword evidence="4 7" id="KW-0508">mRNA splicing</keyword>
<dbReference type="Pfam" id="PF04938">
    <property type="entry name" value="SIP1"/>
    <property type="match status" value="1"/>
</dbReference>
<keyword evidence="2 7" id="KW-0963">Cytoplasm</keyword>
<name>A0A075A4U1_OPIVI</name>
<evidence type="ECO:0000313" key="10">
    <source>
        <dbReference type="Proteomes" id="UP000054324"/>
    </source>
</evidence>
<evidence type="ECO:0000256" key="6">
    <source>
        <dbReference type="ARBA" id="ARBA00047179"/>
    </source>
</evidence>
<dbReference type="GO" id="GO:0032797">
    <property type="term" value="C:SMN complex"/>
    <property type="evidence" value="ECO:0007669"/>
    <property type="project" value="UniProtKB-UniRule"/>
</dbReference>
<evidence type="ECO:0000256" key="3">
    <source>
        <dbReference type="ARBA" id="ARBA00022664"/>
    </source>
</evidence>
<gene>
    <name evidence="9" type="ORF">T265_00797</name>
</gene>
<dbReference type="GO" id="GO:0000387">
    <property type="term" value="P:spliceosomal snRNP assembly"/>
    <property type="evidence" value="ECO:0007669"/>
    <property type="project" value="UniProtKB-UniRule"/>
</dbReference>
<dbReference type="Proteomes" id="UP000054324">
    <property type="component" value="Unassembled WGS sequence"/>
</dbReference>
<dbReference type="GO" id="GO:0005681">
    <property type="term" value="C:spliceosomal complex"/>
    <property type="evidence" value="ECO:0007669"/>
    <property type="project" value="UniProtKB-UniRule"/>
</dbReference>
<dbReference type="PANTHER" id="PTHR12794:SF0">
    <property type="entry name" value="GEM-ASSOCIATED PROTEIN 2"/>
    <property type="match status" value="1"/>
</dbReference>
<dbReference type="OrthoDB" id="428895at2759"/>
<dbReference type="AlphaFoldDB" id="A0A075A4U1"/>
<evidence type="ECO:0000256" key="7">
    <source>
        <dbReference type="PIRNR" id="PIRNR038038"/>
    </source>
</evidence>
<comment type="subcellular location">
    <subcellularLocation>
        <location evidence="1">Cytoplasm</location>
    </subcellularLocation>
</comment>
<evidence type="ECO:0000256" key="8">
    <source>
        <dbReference type="SAM" id="SignalP"/>
    </source>
</evidence>
<dbReference type="GeneID" id="20314985"/>
<evidence type="ECO:0000256" key="5">
    <source>
        <dbReference type="ARBA" id="ARBA00025758"/>
    </source>
</evidence>
<accession>A0A075A4U1</accession>
<dbReference type="RefSeq" id="XP_009162933.1">
    <property type="nucleotide sequence ID" value="XM_009164669.1"/>
</dbReference>
<dbReference type="STRING" id="6198.A0A075A4U1"/>
<comment type="function">
    <text evidence="7">The SMN complex catalyzes the assembly of small nuclear ribonucleoproteins (snRNPs), the building blocks of the spliceosome, and thereby plays an important role in the splicing of cellular pre-mRNAs.</text>
</comment>
<keyword evidence="8" id="KW-0732">Signal</keyword>
<dbReference type="PANTHER" id="PTHR12794">
    <property type="entry name" value="GEMIN2"/>
    <property type="match status" value="1"/>
</dbReference>
<protein>
    <recommendedName>
        <fullName evidence="6 7">Gem-associated protein 2</fullName>
    </recommendedName>
</protein>
<dbReference type="GO" id="GO:0000245">
    <property type="term" value="P:spliceosomal complex assembly"/>
    <property type="evidence" value="ECO:0007669"/>
    <property type="project" value="UniProtKB-UniRule"/>
</dbReference>
<sequence>MWTACFLLFFAAPQDMAANQCRSLNIMSDSDSSDCDLLVQALPVPDMESDEPPDIQKAMTSPEEYIRLVRYEAASYPSVLHAPIDAADVCSSALATNNNASVSPTFVSDAHDDLLATFEYRALKSLVTEDCKQPLSSDSLENPDLLDQPPTLQSIAHLSRPELFSVLELVASKCTKKRWKSSMAVWILSLMMALEPPLHPDIHHLLRTIARRCRKLKKELESDKKSSEDDLFFGLCPILVARNFGQLDLLESA</sequence>
<evidence type="ECO:0000256" key="2">
    <source>
        <dbReference type="ARBA" id="ARBA00022490"/>
    </source>
</evidence>
<keyword evidence="3 7" id="KW-0507">mRNA processing</keyword>
<comment type="similarity">
    <text evidence="5 7">Belongs to the gemin-2 family.</text>
</comment>
<dbReference type="EMBL" id="KL596626">
    <property type="protein sequence ID" value="KER33297.1"/>
    <property type="molecule type" value="Genomic_DNA"/>
</dbReference>
<evidence type="ECO:0000313" key="9">
    <source>
        <dbReference type="EMBL" id="KER33297.1"/>
    </source>
</evidence>
<keyword evidence="10" id="KW-1185">Reference proteome</keyword>
<dbReference type="CTD" id="20314985"/>
<dbReference type="InterPro" id="IPR035426">
    <property type="entry name" value="Gemin2/Brr1"/>
</dbReference>
<dbReference type="KEGG" id="ovi:T265_00797"/>
<dbReference type="Gene3D" id="1.20.58.1070">
    <property type="match status" value="1"/>
</dbReference>
<reference evidence="9 10" key="1">
    <citation type="submission" date="2013-11" db="EMBL/GenBank/DDBJ databases">
        <title>Opisthorchis viverrini - life in the bile duct.</title>
        <authorList>
            <person name="Young N.D."/>
            <person name="Nagarajan N."/>
            <person name="Lin S.J."/>
            <person name="Korhonen P.K."/>
            <person name="Jex A.R."/>
            <person name="Hall R.S."/>
            <person name="Safavi-Hemami H."/>
            <person name="Kaewkong W."/>
            <person name="Bertrand D."/>
            <person name="Gao S."/>
            <person name="Seet Q."/>
            <person name="Wongkham S."/>
            <person name="Teh B.T."/>
            <person name="Wongkham C."/>
            <person name="Intapan P.M."/>
            <person name="Maleewong W."/>
            <person name="Yang X."/>
            <person name="Hu M."/>
            <person name="Wang Z."/>
            <person name="Hofmann A."/>
            <person name="Sternberg P.W."/>
            <person name="Tan P."/>
            <person name="Wang J."/>
            <person name="Gasser R.B."/>
        </authorList>
    </citation>
    <scope>NUCLEOTIDE SEQUENCE [LARGE SCALE GENOMIC DNA]</scope>
</reference>
<feature type="chain" id="PRO_5001705437" description="Gem-associated protein 2" evidence="8">
    <location>
        <begin position="19"/>
        <end position="253"/>
    </location>
</feature>
<feature type="signal peptide" evidence="8">
    <location>
        <begin position="1"/>
        <end position="18"/>
    </location>
</feature>
<proteinExistence type="inferred from homology"/>